<comment type="caution">
    <text evidence="2">The sequence shown here is derived from an EMBL/GenBank/DDBJ whole genome shotgun (WGS) entry which is preliminary data.</text>
</comment>
<evidence type="ECO:0000256" key="1">
    <source>
        <dbReference type="SAM" id="Phobius"/>
    </source>
</evidence>
<dbReference type="AlphaFoldDB" id="A0A6P0HLP1"/>
<reference evidence="2 3" key="1">
    <citation type="journal article" date="2014" name="Int. J. Syst. Evol. Microbiol.">
        <title>Nocardioides zeae sp. nov., isolated from the stem of Zea mays.</title>
        <authorList>
            <person name="Glaeser S.P."/>
            <person name="McInroy J.A."/>
            <person name="Busse H.J."/>
            <person name="Kampfer P."/>
        </authorList>
    </citation>
    <scope>NUCLEOTIDE SEQUENCE [LARGE SCALE GENOMIC DNA]</scope>
    <source>
        <strain evidence="2 3">JCM 30728</strain>
    </source>
</reference>
<evidence type="ECO:0000313" key="3">
    <source>
        <dbReference type="Proteomes" id="UP000468687"/>
    </source>
</evidence>
<keyword evidence="1" id="KW-0812">Transmembrane</keyword>
<protein>
    <submittedName>
        <fullName evidence="2">Uncharacterized protein</fullName>
    </submittedName>
</protein>
<feature type="transmembrane region" description="Helical" evidence="1">
    <location>
        <begin position="44"/>
        <end position="62"/>
    </location>
</feature>
<dbReference type="Proteomes" id="UP000468687">
    <property type="component" value="Unassembled WGS sequence"/>
</dbReference>
<organism evidence="2 3">
    <name type="scientific">Nocardioides zeae</name>
    <dbReference type="NCBI Taxonomy" id="1457234"/>
    <lineage>
        <taxon>Bacteria</taxon>
        <taxon>Bacillati</taxon>
        <taxon>Actinomycetota</taxon>
        <taxon>Actinomycetes</taxon>
        <taxon>Propionibacteriales</taxon>
        <taxon>Nocardioidaceae</taxon>
        <taxon>Nocardioides</taxon>
    </lineage>
</organism>
<dbReference type="RefSeq" id="WP_163773081.1">
    <property type="nucleotide sequence ID" value="NZ_JAAGXA010000010.1"/>
</dbReference>
<name>A0A6P0HLP1_9ACTN</name>
<dbReference type="EMBL" id="JAAGXA010000010">
    <property type="protein sequence ID" value="NEN79533.1"/>
    <property type="molecule type" value="Genomic_DNA"/>
</dbReference>
<evidence type="ECO:0000313" key="2">
    <source>
        <dbReference type="EMBL" id="NEN79533.1"/>
    </source>
</evidence>
<accession>A0A6P0HLP1</accession>
<keyword evidence="1" id="KW-0472">Membrane</keyword>
<keyword evidence="1" id="KW-1133">Transmembrane helix</keyword>
<sequence>MAVTNVYGVPVHRWSWIPSNAGSALVLVPVFLVAIEVTAWRSPWVLGAIAAGLGSAAVARVLDRESSRQTKVVRAHLGMRWGETMQDWRTHRTDALCWTLSLVVLWPVHTSGGPWWVLVVIAANNGRLALSDGLSAVQGWRREREGRAAPECPDLVPVPLTTEASGS</sequence>
<proteinExistence type="predicted"/>
<gene>
    <name evidence="2" type="ORF">G3T38_14725</name>
</gene>
<feature type="transmembrane region" description="Helical" evidence="1">
    <location>
        <begin position="21"/>
        <end position="38"/>
    </location>
</feature>
<keyword evidence="3" id="KW-1185">Reference proteome</keyword>